<dbReference type="GO" id="GO:0016887">
    <property type="term" value="F:ATP hydrolysis activity"/>
    <property type="evidence" value="ECO:0007669"/>
    <property type="project" value="InterPro"/>
</dbReference>
<gene>
    <name evidence="5" type="ORF">G4V39_02485</name>
</gene>
<comment type="similarity">
    <text evidence="1">Belongs to the ABC transporter superfamily.</text>
</comment>
<dbReference type="PANTHER" id="PTHR43553">
    <property type="entry name" value="HEAVY METAL TRANSPORTER"/>
    <property type="match status" value="1"/>
</dbReference>
<dbReference type="CDD" id="cd03225">
    <property type="entry name" value="ABC_cobalt_CbiO_domain1"/>
    <property type="match status" value="1"/>
</dbReference>
<dbReference type="InterPro" id="IPR050095">
    <property type="entry name" value="ECF_ABC_transporter_ATP-bd"/>
</dbReference>
<dbReference type="KEGG" id="tav:G4V39_02485"/>
<dbReference type="GO" id="GO:0042626">
    <property type="term" value="F:ATPase-coupled transmembrane transporter activity"/>
    <property type="evidence" value="ECO:0007669"/>
    <property type="project" value="TreeGrafter"/>
</dbReference>
<organism evidence="5 6">
    <name type="scientific">Thermosulfuriphilus ammonigenes</name>
    <dbReference type="NCBI Taxonomy" id="1936021"/>
    <lineage>
        <taxon>Bacteria</taxon>
        <taxon>Pseudomonadati</taxon>
        <taxon>Thermodesulfobacteriota</taxon>
        <taxon>Thermodesulfobacteria</taxon>
        <taxon>Thermodesulfobacteriales</taxon>
        <taxon>Thermodesulfobacteriaceae</taxon>
        <taxon>Thermosulfuriphilus</taxon>
    </lineage>
</organism>
<dbReference type="InterPro" id="IPR017871">
    <property type="entry name" value="ABC_transporter-like_CS"/>
</dbReference>
<keyword evidence="2" id="KW-0813">Transport</keyword>
<name>A0A6G7PUV6_9BACT</name>
<protein>
    <submittedName>
        <fullName evidence="5">ABC transporter ATP-binding protein</fullName>
    </submittedName>
</protein>
<dbReference type="InterPro" id="IPR027417">
    <property type="entry name" value="P-loop_NTPase"/>
</dbReference>
<dbReference type="AlphaFoldDB" id="A0A6G7PUV6"/>
<dbReference type="PANTHER" id="PTHR43553:SF24">
    <property type="entry name" value="ENERGY-COUPLING FACTOR TRANSPORTER ATP-BINDING PROTEIN ECFA1"/>
    <property type="match status" value="1"/>
</dbReference>
<dbReference type="Gene3D" id="3.40.50.300">
    <property type="entry name" value="P-loop containing nucleotide triphosphate hydrolases"/>
    <property type="match status" value="1"/>
</dbReference>
<keyword evidence="4 5" id="KW-0067">ATP-binding</keyword>
<keyword evidence="3" id="KW-0547">Nucleotide-binding</keyword>
<proteinExistence type="inferred from homology"/>
<dbReference type="InterPro" id="IPR003439">
    <property type="entry name" value="ABC_transporter-like_ATP-bd"/>
</dbReference>
<evidence type="ECO:0000256" key="2">
    <source>
        <dbReference type="ARBA" id="ARBA00022448"/>
    </source>
</evidence>
<dbReference type="InterPro" id="IPR003593">
    <property type="entry name" value="AAA+_ATPase"/>
</dbReference>
<dbReference type="PROSITE" id="PS50893">
    <property type="entry name" value="ABC_TRANSPORTER_2"/>
    <property type="match status" value="1"/>
</dbReference>
<dbReference type="RefSeq" id="WP_166031435.1">
    <property type="nucleotide sequence ID" value="NZ_CP048877.1"/>
</dbReference>
<dbReference type="GO" id="GO:0005524">
    <property type="term" value="F:ATP binding"/>
    <property type="evidence" value="ECO:0007669"/>
    <property type="project" value="UniProtKB-KW"/>
</dbReference>
<dbReference type="EMBL" id="CP048877">
    <property type="protein sequence ID" value="QIJ71213.1"/>
    <property type="molecule type" value="Genomic_DNA"/>
</dbReference>
<evidence type="ECO:0000256" key="4">
    <source>
        <dbReference type="ARBA" id="ARBA00022840"/>
    </source>
</evidence>
<accession>A0A6G7PUV6</accession>
<evidence type="ECO:0000313" key="6">
    <source>
        <dbReference type="Proteomes" id="UP000502179"/>
    </source>
</evidence>
<sequence length="235" mass="26731">MNLIKLEGIFFSYPERTIFENLSFELEAGLRLGIMGPNGAGKTTLVRLIMGLNRPSQGRVIIFGKERRREEDFYEVRARIGFLFQDPDDQLFCPTVAEDVAFGPLNLGWPRQEVEKIVRETLRLLGLKGFENRLIHRLSGGEKRLVALATILAMKPEALILDEPTGDLDPLNTARLMNVLETFGKSQIIISHDYHFLARLCNRILWLEGNAFKEIPIETTGRNPADTGYQPYSLR</sequence>
<evidence type="ECO:0000313" key="5">
    <source>
        <dbReference type="EMBL" id="QIJ71213.1"/>
    </source>
</evidence>
<dbReference type="SUPFAM" id="SSF52540">
    <property type="entry name" value="P-loop containing nucleoside triphosphate hydrolases"/>
    <property type="match status" value="1"/>
</dbReference>
<dbReference type="Proteomes" id="UP000502179">
    <property type="component" value="Chromosome"/>
</dbReference>
<dbReference type="GO" id="GO:0043190">
    <property type="term" value="C:ATP-binding cassette (ABC) transporter complex"/>
    <property type="evidence" value="ECO:0007669"/>
    <property type="project" value="TreeGrafter"/>
</dbReference>
<evidence type="ECO:0000256" key="1">
    <source>
        <dbReference type="ARBA" id="ARBA00005417"/>
    </source>
</evidence>
<dbReference type="Pfam" id="PF00005">
    <property type="entry name" value="ABC_tran"/>
    <property type="match status" value="1"/>
</dbReference>
<dbReference type="PROSITE" id="PS00211">
    <property type="entry name" value="ABC_TRANSPORTER_1"/>
    <property type="match status" value="1"/>
</dbReference>
<reference evidence="5 6" key="1">
    <citation type="submission" date="2020-02" db="EMBL/GenBank/DDBJ databases">
        <title>Genome analysis of Thermosulfuriphilus ammonigenes ST65T, an anaerobic thermophilic chemolithoautotrophic bacterium isolated from a deep-sea hydrothermal vent.</title>
        <authorList>
            <person name="Slobodkina G."/>
            <person name="Allioux M."/>
            <person name="Merkel A."/>
            <person name="Alain K."/>
            <person name="Jebbar M."/>
            <person name="Slobodkin A."/>
        </authorList>
    </citation>
    <scope>NUCLEOTIDE SEQUENCE [LARGE SCALE GENOMIC DNA]</scope>
    <source>
        <strain evidence="5 6">ST65</strain>
    </source>
</reference>
<keyword evidence="6" id="KW-1185">Reference proteome</keyword>
<dbReference type="SMART" id="SM00382">
    <property type="entry name" value="AAA"/>
    <property type="match status" value="1"/>
</dbReference>
<evidence type="ECO:0000256" key="3">
    <source>
        <dbReference type="ARBA" id="ARBA00022741"/>
    </source>
</evidence>
<dbReference type="InterPro" id="IPR015856">
    <property type="entry name" value="ABC_transpr_CbiO/EcfA_su"/>
</dbReference>